<evidence type="ECO:0000313" key="3">
    <source>
        <dbReference type="Proteomes" id="UP000011083"/>
    </source>
</evidence>
<dbReference type="EMBL" id="KB008103">
    <property type="protein sequence ID" value="ELR13040.1"/>
    <property type="molecule type" value="Genomic_DNA"/>
</dbReference>
<dbReference type="PANTHER" id="PTHR13542">
    <property type="entry name" value="LSM12 HOMOLOG"/>
    <property type="match status" value="1"/>
</dbReference>
<dbReference type="GeneID" id="14913536"/>
<dbReference type="InterPro" id="IPR047574">
    <property type="entry name" value="AD"/>
</dbReference>
<dbReference type="OrthoDB" id="1057137at2759"/>
<dbReference type="AlphaFoldDB" id="L8GIZ9"/>
<evidence type="ECO:0000259" key="1">
    <source>
        <dbReference type="PROSITE" id="PS52001"/>
    </source>
</evidence>
<reference evidence="2 3" key="1">
    <citation type="journal article" date="2013" name="Genome Biol.">
        <title>Genome of Acanthamoeba castellanii highlights extensive lateral gene transfer and early evolution of tyrosine kinase signaling.</title>
        <authorList>
            <person name="Clarke M."/>
            <person name="Lohan A.J."/>
            <person name="Liu B."/>
            <person name="Lagkouvardos I."/>
            <person name="Roy S."/>
            <person name="Zafar N."/>
            <person name="Bertelli C."/>
            <person name="Schilde C."/>
            <person name="Kianianmomeni A."/>
            <person name="Burglin T.R."/>
            <person name="Frech C."/>
            <person name="Turcotte B."/>
            <person name="Kopec K.O."/>
            <person name="Synnott J.M."/>
            <person name="Choo C."/>
            <person name="Paponov I."/>
            <person name="Finkler A."/>
            <person name="Soon Heng Tan C."/>
            <person name="Hutchins A.P."/>
            <person name="Weinmeier T."/>
            <person name="Rattei T."/>
            <person name="Chu J.S."/>
            <person name="Gimenez G."/>
            <person name="Irimia M."/>
            <person name="Rigden D.J."/>
            <person name="Fitzpatrick D.A."/>
            <person name="Lorenzo-Morales J."/>
            <person name="Bateman A."/>
            <person name="Chiu C.H."/>
            <person name="Tang P."/>
            <person name="Hegemann P."/>
            <person name="Fromm H."/>
            <person name="Raoult D."/>
            <person name="Greub G."/>
            <person name="Miranda-Saavedra D."/>
            <person name="Chen N."/>
            <person name="Nash P."/>
            <person name="Ginger M.L."/>
            <person name="Horn M."/>
            <person name="Schaap P."/>
            <person name="Caler L."/>
            <person name="Loftus B."/>
        </authorList>
    </citation>
    <scope>NUCLEOTIDE SEQUENCE [LARGE SCALE GENOMIC DNA]</scope>
    <source>
        <strain evidence="2 3">Neff</strain>
    </source>
</reference>
<dbReference type="PROSITE" id="PS52001">
    <property type="entry name" value="AD"/>
    <property type="match status" value="1"/>
</dbReference>
<sequence length="185" mass="20570">MEGGQSQQQSNDWKIGSSVALETALGERVEGVVYAFDRVMNCVILQDAPMNPTQKKTYRIINANFIKKKGPGPALPASTMDVRPVRPLDMGRIRAKEASAVADARKDAARINTNVSTDAQKIFNALAKTLPCRWENETIVIFDDLRISSPYRVEDVRGGAMTSKHELERVKRVLDGEKRRLGLSK</sequence>
<dbReference type="SMART" id="SM00995">
    <property type="entry name" value="AD"/>
    <property type="match status" value="1"/>
</dbReference>
<keyword evidence="3" id="KW-1185">Reference proteome</keyword>
<dbReference type="InterPro" id="IPR019181">
    <property type="entry name" value="LSM12_ABD"/>
</dbReference>
<dbReference type="STRING" id="1257118.L8GIZ9"/>
<dbReference type="VEuPathDB" id="AmoebaDB:ACA1_097240"/>
<evidence type="ECO:0000313" key="2">
    <source>
        <dbReference type="EMBL" id="ELR13040.1"/>
    </source>
</evidence>
<dbReference type="Pfam" id="PF21166">
    <property type="entry name" value="LSM12_LSM"/>
    <property type="match status" value="1"/>
</dbReference>
<dbReference type="Pfam" id="PF09793">
    <property type="entry name" value="AD"/>
    <property type="match status" value="1"/>
</dbReference>
<dbReference type="Proteomes" id="UP000011083">
    <property type="component" value="Unassembled WGS sequence"/>
</dbReference>
<organism evidence="2 3">
    <name type="scientific">Acanthamoeba castellanii (strain ATCC 30010 / Neff)</name>
    <dbReference type="NCBI Taxonomy" id="1257118"/>
    <lineage>
        <taxon>Eukaryota</taxon>
        <taxon>Amoebozoa</taxon>
        <taxon>Discosea</taxon>
        <taxon>Longamoebia</taxon>
        <taxon>Centramoebida</taxon>
        <taxon>Acanthamoebidae</taxon>
        <taxon>Acanthamoeba</taxon>
    </lineage>
</organism>
<feature type="domain" description="AD" evidence="1">
    <location>
        <begin position="86"/>
        <end position="182"/>
    </location>
</feature>
<dbReference type="OMA" id="FEGELYC"/>
<dbReference type="InterPro" id="IPR039683">
    <property type="entry name" value="Lsm12-like"/>
</dbReference>
<name>L8GIZ9_ACACF</name>
<proteinExistence type="predicted"/>
<accession>L8GIZ9</accession>
<protein>
    <recommendedName>
        <fullName evidence="1">AD domain-containing protein</fullName>
    </recommendedName>
</protein>
<dbReference type="RefSeq" id="XP_004335053.1">
    <property type="nucleotide sequence ID" value="XM_004335005.1"/>
</dbReference>
<dbReference type="InterPro" id="IPR048478">
    <property type="entry name" value="LSM12_LSM"/>
</dbReference>
<gene>
    <name evidence="2" type="ORF">ACA1_097240</name>
</gene>
<dbReference type="KEGG" id="acan:ACA1_097240"/>